<dbReference type="KEGG" id="mgr:MGG_05927"/>
<organism evidence="1 2">
    <name type="scientific">Pyricularia oryzae (strain 70-15 / ATCC MYA-4617 / FGSC 8958)</name>
    <name type="common">Rice blast fungus</name>
    <name type="synonym">Magnaporthe oryzae</name>
    <dbReference type="NCBI Taxonomy" id="242507"/>
    <lineage>
        <taxon>Eukaryota</taxon>
        <taxon>Fungi</taxon>
        <taxon>Dikarya</taxon>
        <taxon>Ascomycota</taxon>
        <taxon>Pezizomycotina</taxon>
        <taxon>Sordariomycetes</taxon>
        <taxon>Sordariomycetidae</taxon>
        <taxon>Magnaporthales</taxon>
        <taxon>Pyriculariaceae</taxon>
        <taxon>Pyricularia</taxon>
    </lineage>
</organism>
<reference evidence="1 2" key="1">
    <citation type="journal article" date="2005" name="Nature">
        <title>The genome sequence of the rice blast fungus Magnaporthe grisea.</title>
        <authorList>
            <person name="Dean R.A."/>
            <person name="Talbot N.J."/>
            <person name="Ebbole D.J."/>
            <person name="Farman M.L."/>
            <person name="Mitchell T.K."/>
            <person name="Orbach M.J."/>
            <person name="Thon M."/>
            <person name="Kulkarni R."/>
            <person name="Xu J.R."/>
            <person name="Pan H."/>
            <person name="Read N.D."/>
            <person name="Lee Y.H."/>
            <person name="Carbone I."/>
            <person name="Brown D."/>
            <person name="Oh Y.Y."/>
            <person name="Donofrio N."/>
            <person name="Jeong J.S."/>
            <person name="Soanes D.M."/>
            <person name="Djonovic S."/>
            <person name="Kolomiets E."/>
            <person name="Rehmeyer C."/>
            <person name="Li W."/>
            <person name="Harding M."/>
            <person name="Kim S."/>
            <person name="Lebrun M.H."/>
            <person name="Bohnert H."/>
            <person name="Coughlan S."/>
            <person name="Butler J."/>
            <person name="Calvo S."/>
            <person name="Ma L.J."/>
            <person name="Nicol R."/>
            <person name="Purcell S."/>
            <person name="Nusbaum C."/>
            <person name="Galagan J.E."/>
            <person name="Birren B.W."/>
        </authorList>
    </citation>
    <scope>NUCLEOTIDE SEQUENCE [LARGE SCALE GENOMIC DNA]</scope>
    <source>
        <strain evidence="2">70-15 / ATCC MYA-4617 / FGSC 8958</strain>
    </source>
</reference>
<name>G4N481_PYRO7</name>
<evidence type="ECO:0008006" key="3">
    <source>
        <dbReference type="Google" id="ProtNLM"/>
    </source>
</evidence>
<dbReference type="eggNOG" id="ENOG502QUA2">
    <property type="taxonomic scope" value="Eukaryota"/>
</dbReference>
<dbReference type="RefSeq" id="XP_003711756.1">
    <property type="nucleotide sequence ID" value="XM_003711708.1"/>
</dbReference>
<dbReference type="Proteomes" id="UP000009058">
    <property type="component" value="Chromosome 3"/>
</dbReference>
<keyword evidence="2" id="KW-1185">Reference proteome</keyword>
<dbReference type="PANTHER" id="PTHR31723">
    <property type="entry name" value="PATHOGENESIS-RELATED FAMILY PROTEIN"/>
    <property type="match status" value="1"/>
</dbReference>
<evidence type="ECO:0000313" key="2">
    <source>
        <dbReference type="Proteomes" id="UP000009058"/>
    </source>
</evidence>
<proteinExistence type="predicted"/>
<dbReference type="SUPFAM" id="SSF54427">
    <property type="entry name" value="NTF2-like"/>
    <property type="match status" value="1"/>
</dbReference>
<reference key="2">
    <citation type="submission" date="2011-05" db="EMBL/GenBank/DDBJ databases">
        <title>The Genome Sequence of Magnaporthe oryzae 70-15.</title>
        <authorList>
            <consortium name="The Broad Institute Genome Sequencing Platform"/>
            <person name="Ma L.-J."/>
            <person name="Dead R."/>
            <person name="Young S.K."/>
            <person name="Zeng Q."/>
            <person name="Gargeya S."/>
            <person name="Fitzgerald M."/>
            <person name="Haas B."/>
            <person name="Abouelleil A."/>
            <person name="Alvarado L."/>
            <person name="Arachchi H.M."/>
            <person name="Berlin A."/>
            <person name="Brown A."/>
            <person name="Chapman S.B."/>
            <person name="Chen Z."/>
            <person name="Dunbar C."/>
            <person name="Freedman E."/>
            <person name="Gearin G."/>
            <person name="Gellesch M."/>
            <person name="Goldberg J."/>
            <person name="Griggs A."/>
            <person name="Gujja S."/>
            <person name="Heiman D."/>
            <person name="Howarth C."/>
            <person name="Larson L."/>
            <person name="Lui A."/>
            <person name="MacDonald P.J.P."/>
            <person name="Mehta T."/>
            <person name="Montmayeur A."/>
            <person name="Murphy C."/>
            <person name="Neiman D."/>
            <person name="Pearson M."/>
            <person name="Priest M."/>
            <person name="Roberts A."/>
            <person name="Saif S."/>
            <person name="Shea T."/>
            <person name="Shenoy N."/>
            <person name="Sisk P."/>
            <person name="Stolte C."/>
            <person name="Sykes S."/>
            <person name="Yandava C."/>
            <person name="Wortman J."/>
            <person name="Nusbaum C."/>
            <person name="Birren B."/>
        </authorList>
    </citation>
    <scope>NUCLEOTIDE SEQUENCE</scope>
    <source>
        <strain>70-15</strain>
    </source>
</reference>
<dbReference type="PANTHER" id="PTHR31723:SF10">
    <property type="entry name" value="PATHOGEN-RELATED PROTEIN"/>
    <property type="match status" value="1"/>
</dbReference>
<dbReference type="OMA" id="KAFKRMM"/>
<dbReference type="EMBL" id="CM001233">
    <property type="protein sequence ID" value="EHA51949.1"/>
    <property type="molecule type" value="Genomic_DNA"/>
</dbReference>
<evidence type="ECO:0000313" key="1">
    <source>
        <dbReference type="EMBL" id="EHA51949.1"/>
    </source>
</evidence>
<dbReference type="GeneID" id="2684048"/>
<dbReference type="VEuPathDB" id="FungiDB:MGG_05927"/>
<dbReference type="OrthoDB" id="65445at2759"/>
<dbReference type="InterPro" id="IPR053218">
    <property type="entry name" value="Pathogen-related_defense"/>
</dbReference>
<dbReference type="AlphaFoldDB" id="G4N481"/>
<protein>
    <recommendedName>
        <fullName evidence="3">Pathogen-related protein</fullName>
    </recommendedName>
</protein>
<dbReference type="InParanoid" id="G4N481"/>
<dbReference type="HOGENOM" id="CLU_066755_0_0_1"/>
<accession>G4N481</accession>
<gene>
    <name evidence="1" type="ORF">MGG_05927</name>
</gene>
<dbReference type="Gene3D" id="3.10.450.50">
    <property type="match status" value="1"/>
</dbReference>
<sequence length="299" mass="33974">MLRGWSLYRLSRLLFSHCRPFYSDLQLALKPSWFIVLKSSVCLFISDLKSQALPFCTMASTEEATPALPDYVTDENAVTKDKAKWRYGRAPDYSKTRKIWAESKKSNHTAGSLPDLIEKLVKNWEVEASFKVDLADWRTVDRETYCFSVNGGPPQTGQHMLEVGTYNALIQSNEFYCPAHSTFEDSHKTFKRMMPTFAWEVLEVYSGPPVAAFRWRHWGTFKENYKGVNGKGEKVTMKAHGGTIDIEGIAVATLNDKLQIKKVDIWFDPMAMFHQMKEVLGDESVKEIVHPAAQGEASA</sequence>
<dbReference type="InterPro" id="IPR032710">
    <property type="entry name" value="NTF2-like_dom_sf"/>
</dbReference>